<keyword evidence="4" id="KW-0472">Membrane</keyword>
<name>A0AAC8TGS4_9BACT</name>
<feature type="transmembrane region" description="Helical" evidence="4">
    <location>
        <begin position="202"/>
        <end position="224"/>
    </location>
</feature>
<evidence type="ECO:0000256" key="4">
    <source>
        <dbReference type="SAM" id="Phobius"/>
    </source>
</evidence>
<dbReference type="InterPro" id="IPR004089">
    <property type="entry name" value="MCPsignal_dom"/>
</dbReference>
<feature type="domain" description="HAMP" evidence="6">
    <location>
        <begin position="221"/>
        <end position="273"/>
    </location>
</feature>
<dbReference type="PANTHER" id="PTHR32089:SF112">
    <property type="entry name" value="LYSOZYME-LIKE PROTEIN-RELATED"/>
    <property type="match status" value="1"/>
</dbReference>
<keyword evidence="4" id="KW-1133">Transmembrane helix</keyword>
<dbReference type="SUPFAM" id="SSF58104">
    <property type="entry name" value="Methyl-accepting chemotaxis protein (MCP) signaling domain"/>
    <property type="match status" value="1"/>
</dbReference>
<reference evidence="7 8" key="1">
    <citation type="submission" date="2015-05" db="EMBL/GenBank/DDBJ databases">
        <title>Genome assembly of Archangium gephyra DSM 2261.</title>
        <authorList>
            <person name="Sharma G."/>
            <person name="Subramanian S."/>
        </authorList>
    </citation>
    <scope>NUCLEOTIDE SEQUENCE [LARGE SCALE GENOMIC DNA]</scope>
    <source>
        <strain evidence="7 8">DSM 2261</strain>
    </source>
</reference>
<protein>
    <submittedName>
        <fullName evidence="7">Methyl-accepting chemotaxis sensory transducer</fullName>
    </submittedName>
</protein>
<evidence type="ECO:0000259" key="6">
    <source>
        <dbReference type="PROSITE" id="PS50885"/>
    </source>
</evidence>
<dbReference type="SMART" id="SM00283">
    <property type="entry name" value="MA"/>
    <property type="match status" value="1"/>
</dbReference>
<dbReference type="PROSITE" id="PS50111">
    <property type="entry name" value="CHEMOTAXIS_TRANSDUC_2"/>
    <property type="match status" value="1"/>
</dbReference>
<accession>A0AAC8TGS4</accession>
<evidence type="ECO:0000313" key="8">
    <source>
        <dbReference type="Proteomes" id="UP000035579"/>
    </source>
</evidence>
<dbReference type="Proteomes" id="UP000035579">
    <property type="component" value="Chromosome"/>
</dbReference>
<dbReference type="AlphaFoldDB" id="A0AAC8TGS4"/>
<feature type="transmembrane region" description="Helical" evidence="4">
    <location>
        <begin position="33"/>
        <end position="54"/>
    </location>
</feature>
<dbReference type="Gene3D" id="1.10.287.950">
    <property type="entry name" value="Methyl-accepting chemotaxis protein"/>
    <property type="match status" value="1"/>
</dbReference>
<evidence type="ECO:0000256" key="2">
    <source>
        <dbReference type="ARBA" id="ARBA00029447"/>
    </source>
</evidence>
<dbReference type="PANTHER" id="PTHR32089">
    <property type="entry name" value="METHYL-ACCEPTING CHEMOTAXIS PROTEIN MCPB"/>
    <property type="match status" value="1"/>
</dbReference>
<gene>
    <name evidence="7" type="ORF">AA314_07069</name>
</gene>
<sequence>MPDELGGAVEVTGMKPPEIQRLDMRRLSLRTKILAITGVSGALVTAILVAVFSFQMRESLKVEFTKRGAAASQDLAHHLGTATWSRDEEGLRLATVSTLRNNPDMAYVVVRDRQGEILGHAEVQRLVNPAMLPALPAQAPARRELSVGKRPVLETSAPIFFEPRGRRTEGGTQPREFVGSVQVGLELDVLEEAVQGMALRGLGLGMLALAVCLLGVAALCRVLIVPLERLARAAAGMASGDLRQQIDAGGTDEVGDLARSIATMAEMLTNLLKDLRGAAADMEREATNVLATSSQQSAMANEQASAIHETGATVAEIAQTSKQATSFADTVISGTSRSDALGADGQKVVDESVAAMEKLSEQVKAIALAITDLNEQTLQIGDIITTVKDVAEQSNLLALNASIEAAKAGDQGRGFAVVAMEMRTLAEQSKMAANQVRALLGEVQKGTRAAVTATEEGSRRALAAMELAQSAGAAIKGLSDVIRDSSGAARQIAGNTRQQTIGVEQIAAAMNELTIAMQDNVEGTKRIEQVAGNLSNLSKRFSDLVGKYQL</sequence>
<proteinExistence type="inferred from homology"/>
<dbReference type="Pfam" id="PF00015">
    <property type="entry name" value="MCPsignal"/>
    <property type="match status" value="1"/>
</dbReference>
<dbReference type="CDD" id="cd06225">
    <property type="entry name" value="HAMP"/>
    <property type="match status" value="1"/>
</dbReference>
<dbReference type="Pfam" id="PF00672">
    <property type="entry name" value="HAMP"/>
    <property type="match status" value="1"/>
</dbReference>
<dbReference type="EMBL" id="CP011509">
    <property type="protein sequence ID" value="AKJ05443.1"/>
    <property type="molecule type" value="Genomic_DNA"/>
</dbReference>
<keyword evidence="4" id="KW-0812">Transmembrane</keyword>
<dbReference type="KEGG" id="age:AA314_07069"/>
<dbReference type="CDD" id="cd11386">
    <property type="entry name" value="MCP_signal"/>
    <property type="match status" value="1"/>
</dbReference>
<dbReference type="GO" id="GO:0007165">
    <property type="term" value="P:signal transduction"/>
    <property type="evidence" value="ECO:0007669"/>
    <property type="project" value="UniProtKB-KW"/>
</dbReference>
<evidence type="ECO:0000313" key="7">
    <source>
        <dbReference type="EMBL" id="AKJ05443.1"/>
    </source>
</evidence>
<dbReference type="PROSITE" id="PS50885">
    <property type="entry name" value="HAMP"/>
    <property type="match status" value="1"/>
</dbReference>
<dbReference type="InterPro" id="IPR003660">
    <property type="entry name" value="HAMP_dom"/>
</dbReference>
<evidence type="ECO:0000256" key="1">
    <source>
        <dbReference type="ARBA" id="ARBA00023224"/>
    </source>
</evidence>
<dbReference type="SMART" id="SM00304">
    <property type="entry name" value="HAMP"/>
    <property type="match status" value="1"/>
</dbReference>
<feature type="domain" description="Methyl-accepting transducer" evidence="5">
    <location>
        <begin position="278"/>
        <end position="514"/>
    </location>
</feature>
<dbReference type="GO" id="GO:0016020">
    <property type="term" value="C:membrane"/>
    <property type="evidence" value="ECO:0007669"/>
    <property type="project" value="InterPro"/>
</dbReference>
<organism evidence="7 8">
    <name type="scientific">Archangium gephyra</name>
    <dbReference type="NCBI Taxonomy" id="48"/>
    <lineage>
        <taxon>Bacteria</taxon>
        <taxon>Pseudomonadati</taxon>
        <taxon>Myxococcota</taxon>
        <taxon>Myxococcia</taxon>
        <taxon>Myxococcales</taxon>
        <taxon>Cystobacterineae</taxon>
        <taxon>Archangiaceae</taxon>
        <taxon>Archangium</taxon>
    </lineage>
</organism>
<evidence type="ECO:0000259" key="5">
    <source>
        <dbReference type="PROSITE" id="PS50111"/>
    </source>
</evidence>
<keyword evidence="1 3" id="KW-0807">Transducer</keyword>
<comment type="similarity">
    <text evidence="2">Belongs to the methyl-accepting chemotaxis (MCP) protein family.</text>
</comment>
<evidence type="ECO:0000256" key="3">
    <source>
        <dbReference type="PROSITE-ProRule" id="PRU00284"/>
    </source>
</evidence>